<dbReference type="Pfam" id="PF03351">
    <property type="entry name" value="DOMON"/>
    <property type="match status" value="1"/>
</dbReference>
<evidence type="ECO:0000256" key="6">
    <source>
        <dbReference type="ARBA" id="ARBA00022989"/>
    </source>
</evidence>
<dbReference type="Pfam" id="PF03188">
    <property type="entry name" value="Cytochrom_B561"/>
    <property type="match status" value="1"/>
</dbReference>
<dbReference type="PANTHER" id="PTHR23130:SF115">
    <property type="entry name" value="OS01G0680900 PROTEIN"/>
    <property type="match status" value="1"/>
</dbReference>
<evidence type="ECO:0000256" key="8">
    <source>
        <dbReference type="SAM" id="Phobius"/>
    </source>
</evidence>
<keyword evidence="6 8" id="KW-1133">Transmembrane helix</keyword>
<dbReference type="SMART" id="SM00665">
    <property type="entry name" value="B561"/>
    <property type="match status" value="1"/>
</dbReference>
<dbReference type="InterPro" id="IPR045266">
    <property type="entry name" value="DOH_DOMON"/>
</dbReference>
<evidence type="ECO:0008006" key="12">
    <source>
        <dbReference type="Google" id="ProtNLM"/>
    </source>
</evidence>
<feature type="domain" description="DOMON" evidence="9">
    <location>
        <begin position="149"/>
        <end position="262"/>
    </location>
</feature>
<dbReference type="GO" id="GO:0016020">
    <property type="term" value="C:membrane"/>
    <property type="evidence" value="ECO:0007669"/>
    <property type="project" value="UniProtKB-SubCell"/>
</dbReference>
<feature type="transmembrane region" description="Helical" evidence="8">
    <location>
        <begin position="307"/>
        <end position="328"/>
    </location>
</feature>
<evidence type="ECO:0000259" key="10">
    <source>
        <dbReference type="PROSITE" id="PS50939"/>
    </source>
</evidence>
<dbReference type="EnsemblPlants" id="MELO3C006024.2.1">
    <property type="protein sequence ID" value="MELO3C006024.2.1"/>
    <property type="gene ID" value="MELO3C006024.2"/>
</dbReference>
<sequence length="476" mass="53047">RWLPQVTIATTNQLTFFNQFILRIQVTATLQLPFYCPSFISFFIFSLTIFLPSLINFPSQSHLLLMAKWASLISLPKYVVGFCLLLHVLNLQTPAMAADDDEDDYVEVDSSGYGGYSGGVSEQCDTDLRSFLPPPYGNLTNVICKPIWNTFVLRYTQNEENVMNIIVSALYTTGWVGIGFSRDGMMVGSSAMVGWVNKKGHARIHQYYLQGRKQSEVIQDKGELPLTNVPSSVVLHGATIYLAFQLKFSATVSQQPILLAFGNAYPRHHHLSTHSDKTAVVFDFSAGSKSSAAAAGSEIGQTKKNHGVMGIIGWGLILPVGAIIPRYFKHKDPLWYYLHSAIQFVGFAIGLTTVVLGRQLYNKINANVPTHRGIGIFVLVLSILQVLAFFLRPNKEAKIRKYWNWYHHWFGRIALFFGALNIVLGIQIGGAGNEWKVGYGFLLSIILIAVIVLEALAWMKRSDKAAMNSFQMNPVP</sequence>
<dbReference type="SMART" id="SM00664">
    <property type="entry name" value="DoH"/>
    <property type="match status" value="1"/>
</dbReference>
<proteinExistence type="predicted"/>
<feature type="transmembrane region" description="Helical" evidence="8">
    <location>
        <begin position="69"/>
        <end position="89"/>
    </location>
</feature>
<evidence type="ECO:0000256" key="3">
    <source>
        <dbReference type="ARBA" id="ARBA00022692"/>
    </source>
</evidence>
<evidence type="ECO:0000256" key="2">
    <source>
        <dbReference type="ARBA" id="ARBA00022448"/>
    </source>
</evidence>
<feature type="transmembrane region" description="Helical" evidence="8">
    <location>
        <begin position="413"/>
        <end position="431"/>
    </location>
</feature>
<dbReference type="InterPro" id="IPR006593">
    <property type="entry name" value="Cyt_b561/ferric_Rdtase_TM"/>
</dbReference>
<dbReference type="InterPro" id="IPR005018">
    <property type="entry name" value="DOMON_domain"/>
</dbReference>
<dbReference type="Gene3D" id="1.20.120.1770">
    <property type="match status" value="1"/>
</dbReference>
<keyword evidence="2" id="KW-0813">Transport</keyword>
<dbReference type="CDD" id="cd09631">
    <property type="entry name" value="DOMON_DOH"/>
    <property type="match status" value="1"/>
</dbReference>
<keyword evidence="5" id="KW-0249">Electron transport</keyword>
<evidence type="ECO:0000259" key="9">
    <source>
        <dbReference type="PROSITE" id="PS50836"/>
    </source>
</evidence>
<comment type="subcellular location">
    <subcellularLocation>
        <location evidence="1">Membrane</location>
    </subcellularLocation>
</comment>
<accession>A0A9I9CMY5</accession>
<reference evidence="11" key="1">
    <citation type="submission" date="2023-03" db="UniProtKB">
        <authorList>
            <consortium name="EnsemblPlants"/>
        </authorList>
    </citation>
    <scope>IDENTIFICATION</scope>
</reference>
<keyword evidence="7 8" id="KW-0472">Membrane</keyword>
<evidence type="ECO:0000256" key="5">
    <source>
        <dbReference type="ARBA" id="ARBA00022982"/>
    </source>
</evidence>
<evidence type="ECO:0000256" key="4">
    <source>
        <dbReference type="ARBA" id="ARBA00022729"/>
    </source>
</evidence>
<dbReference type="PROSITE" id="PS50836">
    <property type="entry name" value="DOMON"/>
    <property type="match status" value="1"/>
</dbReference>
<dbReference type="PROSITE" id="PS50939">
    <property type="entry name" value="CYTOCHROME_B561"/>
    <property type="match status" value="1"/>
</dbReference>
<keyword evidence="4" id="KW-0732">Signal</keyword>
<protein>
    <recommendedName>
        <fullName evidence="12">Cytochrome b561 and DOMON domain-containing protein</fullName>
    </recommendedName>
</protein>
<dbReference type="CDD" id="cd08760">
    <property type="entry name" value="Cyt_b561_FRRS1_like"/>
    <property type="match status" value="1"/>
</dbReference>
<organism evidence="11">
    <name type="scientific">Cucumis melo</name>
    <name type="common">Muskmelon</name>
    <dbReference type="NCBI Taxonomy" id="3656"/>
    <lineage>
        <taxon>Eukaryota</taxon>
        <taxon>Viridiplantae</taxon>
        <taxon>Streptophyta</taxon>
        <taxon>Embryophyta</taxon>
        <taxon>Tracheophyta</taxon>
        <taxon>Spermatophyta</taxon>
        <taxon>Magnoliopsida</taxon>
        <taxon>eudicotyledons</taxon>
        <taxon>Gunneridae</taxon>
        <taxon>Pentapetalae</taxon>
        <taxon>rosids</taxon>
        <taxon>fabids</taxon>
        <taxon>Cucurbitales</taxon>
        <taxon>Cucurbitaceae</taxon>
        <taxon>Benincaseae</taxon>
        <taxon>Cucumis</taxon>
    </lineage>
</organism>
<evidence type="ECO:0000256" key="7">
    <source>
        <dbReference type="ARBA" id="ARBA00023136"/>
    </source>
</evidence>
<feature type="transmembrane region" description="Helical" evidence="8">
    <location>
        <begin position="373"/>
        <end position="392"/>
    </location>
</feature>
<evidence type="ECO:0000256" key="1">
    <source>
        <dbReference type="ARBA" id="ARBA00004370"/>
    </source>
</evidence>
<keyword evidence="3 8" id="KW-0812">Transmembrane</keyword>
<feature type="domain" description="Cytochrome b561" evidence="10">
    <location>
        <begin position="265"/>
        <end position="462"/>
    </location>
</feature>
<evidence type="ECO:0000313" key="11">
    <source>
        <dbReference type="EnsemblPlants" id="MELO3C006024.2.1"/>
    </source>
</evidence>
<feature type="transmembrane region" description="Helical" evidence="8">
    <location>
        <begin position="335"/>
        <end position="361"/>
    </location>
</feature>
<dbReference type="PANTHER" id="PTHR23130">
    <property type="entry name" value="CYTOCHROME B561 AND DOMON DOMAIN-CONTAINING PROTEIN"/>
    <property type="match status" value="1"/>
</dbReference>
<feature type="transmembrane region" description="Helical" evidence="8">
    <location>
        <begin position="437"/>
        <end position="459"/>
    </location>
</feature>
<feature type="transmembrane region" description="Helical" evidence="8">
    <location>
        <begin position="39"/>
        <end position="57"/>
    </location>
</feature>
<dbReference type="AlphaFoldDB" id="A0A9I9CMY5"/>
<name>A0A9I9CMY5_CUCME</name>
<dbReference type="Gramene" id="MELO3C006024.2.1">
    <property type="protein sequence ID" value="MELO3C006024.2.1"/>
    <property type="gene ID" value="MELO3C006024.2"/>
</dbReference>